<evidence type="ECO:0000313" key="3">
    <source>
        <dbReference type="EMBL" id="SVP93533.1"/>
    </source>
</evidence>
<dbReference type="InterPro" id="IPR027973">
    <property type="entry name" value="FSAF1-like"/>
</dbReference>
<evidence type="ECO:0000313" key="2">
    <source>
        <dbReference type="EMBL" id="SVP92728.1"/>
    </source>
</evidence>
<accession>A0A3B0MTK4</accession>
<dbReference type="VEuPathDB" id="PiroplasmaDB:TA04280"/>
<dbReference type="AlphaFoldDB" id="A0A3B0MTK4"/>
<dbReference type="EMBL" id="UIVT01000003">
    <property type="protein sequence ID" value="SVP93533.1"/>
    <property type="molecule type" value="Genomic_DNA"/>
</dbReference>
<organism evidence="3">
    <name type="scientific">Theileria annulata</name>
    <dbReference type="NCBI Taxonomy" id="5874"/>
    <lineage>
        <taxon>Eukaryota</taxon>
        <taxon>Sar</taxon>
        <taxon>Alveolata</taxon>
        <taxon>Apicomplexa</taxon>
        <taxon>Aconoidasida</taxon>
        <taxon>Piroplasmida</taxon>
        <taxon>Theileriidae</taxon>
        <taxon>Theileria</taxon>
    </lineage>
</organism>
<protein>
    <submittedName>
        <fullName evidence="3">Uncharacterized protein</fullName>
    </submittedName>
</protein>
<feature type="compositionally biased region" description="Basic residues" evidence="1">
    <location>
        <begin position="191"/>
        <end position="205"/>
    </location>
</feature>
<gene>
    <name evidence="3" type="ORF">TAT_000252600</name>
    <name evidence="2" type="ORF">TAV_000252600</name>
</gene>
<feature type="region of interest" description="Disordered" evidence="1">
    <location>
        <begin position="190"/>
        <end position="214"/>
    </location>
</feature>
<evidence type="ECO:0000256" key="1">
    <source>
        <dbReference type="SAM" id="MobiDB-lite"/>
    </source>
</evidence>
<name>A0A3B0MTK4_THEAN</name>
<reference evidence="3" key="1">
    <citation type="submission" date="2018-07" db="EMBL/GenBank/DDBJ databases">
        <authorList>
            <person name="Quirk P.G."/>
            <person name="Krulwich T.A."/>
        </authorList>
    </citation>
    <scope>NUCLEOTIDE SEQUENCE</scope>
    <source>
        <strain evidence="3">Anand</strain>
    </source>
</reference>
<dbReference type="EMBL" id="UIVS01000003">
    <property type="protein sequence ID" value="SVP92728.1"/>
    <property type="molecule type" value="Genomic_DNA"/>
</dbReference>
<dbReference type="Pfam" id="PF15375">
    <property type="entry name" value="FSAF1"/>
    <property type="match status" value="1"/>
</dbReference>
<proteinExistence type="predicted"/>
<sequence length="221" mass="26611">MLTFRILYRKIRRLIYLSKLVKRPDIIPKLDEFWGIEPNYKVPKKFKKRKKSISIDVTKDEKNDVLNYFDKKPVESTEKVIVNEDLTPELKEHESEQDYEYINEKEFFKESVNDLRKLIYPHLDPISKRHFDELKLTALGGKVSHNRKMPYKEFLQRQKALKKHLEKNKKMEIELGVKLGLDKKGGFRHAQLQKRRRLSQKRKNKPLFSTNDKNGFYHIKL</sequence>